<dbReference type="Pfam" id="PF14534">
    <property type="entry name" value="DUF4440"/>
    <property type="match status" value="1"/>
</dbReference>
<evidence type="ECO:0000313" key="3">
    <source>
        <dbReference type="EMBL" id="NEU69466.1"/>
    </source>
</evidence>
<dbReference type="AlphaFoldDB" id="A0A6M0IMD3"/>
<dbReference type="EMBL" id="JAAGNZ010000002">
    <property type="protein sequence ID" value="NEU69466.1"/>
    <property type="molecule type" value="Genomic_DNA"/>
</dbReference>
<proteinExistence type="predicted"/>
<name>A0A6M0IMD3_9BACT</name>
<dbReference type="InterPro" id="IPR032710">
    <property type="entry name" value="NTF2-like_dom_sf"/>
</dbReference>
<organism evidence="3 4">
    <name type="scientific">Spirosoma agri</name>
    <dbReference type="NCBI Taxonomy" id="1987381"/>
    <lineage>
        <taxon>Bacteria</taxon>
        <taxon>Pseudomonadati</taxon>
        <taxon>Bacteroidota</taxon>
        <taxon>Cytophagia</taxon>
        <taxon>Cytophagales</taxon>
        <taxon>Cytophagaceae</taxon>
        <taxon>Spirosoma</taxon>
    </lineage>
</organism>
<dbReference type="InterPro" id="IPR027843">
    <property type="entry name" value="DUF4440"/>
</dbReference>
<sequence>MYAKKLVFLFVVLCTMTTANSFAQSQDQAVAQAVEKLRKLMIDPDKAGLEAIASDQLSYGHSSGKIEAKAAFVEALTSGASDFKTIDLTEQTITVVDNTALVRHRLTGETLDKGNAAQVKLAVLLVWVKQKGDWKLLARQAVKVQ</sequence>
<keyword evidence="1" id="KW-0732">Signal</keyword>
<feature type="chain" id="PRO_5027052193" evidence="1">
    <location>
        <begin position="24"/>
        <end position="145"/>
    </location>
</feature>
<protein>
    <submittedName>
        <fullName evidence="3">Nuclear transport factor 2 family protein</fullName>
    </submittedName>
</protein>
<dbReference type="Proteomes" id="UP000477386">
    <property type="component" value="Unassembled WGS sequence"/>
</dbReference>
<gene>
    <name evidence="3" type="ORF">GK091_21440</name>
</gene>
<evidence type="ECO:0000256" key="1">
    <source>
        <dbReference type="SAM" id="SignalP"/>
    </source>
</evidence>
<feature type="signal peptide" evidence="1">
    <location>
        <begin position="1"/>
        <end position="23"/>
    </location>
</feature>
<feature type="domain" description="DUF4440" evidence="2">
    <location>
        <begin position="31"/>
        <end position="136"/>
    </location>
</feature>
<evidence type="ECO:0000259" key="2">
    <source>
        <dbReference type="Pfam" id="PF14534"/>
    </source>
</evidence>
<evidence type="ECO:0000313" key="4">
    <source>
        <dbReference type="Proteomes" id="UP000477386"/>
    </source>
</evidence>
<dbReference type="SUPFAM" id="SSF54427">
    <property type="entry name" value="NTF2-like"/>
    <property type="match status" value="1"/>
</dbReference>
<comment type="caution">
    <text evidence="3">The sequence shown here is derived from an EMBL/GenBank/DDBJ whole genome shotgun (WGS) entry which is preliminary data.</text>
</comment>
<dbReference type="Gene3D" id="3.10.450.50">
    <property type="match status" value="1"/>
</dbReference>
<accession>A0A6M0IMD3</accession>
<keyword evidence="4" id="KW-1185">Reference proteome</keyword>
<reference evidence="3 4" key="1">
    <citation type="submission" date="2020-02" db="EMBL/GenBank/DDBJ databases">
        <title>Draft genome sequence of two Spirosoma agri KCTC 52727 and Spirosoma terrae KCTC 52035.</title>
        <authorList>
            <person name="Rojas J."/>
            <person name="Ambika Manirajan B."/>
            <person name="Ratering S."/>
            <person name="Suarez C."/>
            <person name="Schnell S."/>
        </authorList>
    </citation>
    <scope>NUCLEOTIDE SEQUENCE [LARGE SCALE GENOMIC DNA]</scope>
    <source>
        <strain evidence="3 4">KCTC 52727</strain>
    </source>
</reference>